<accession>A0A4V3RY16</accession>
<dbReference type="RefSeq" id="WP_135996305.1">
    <property type="nucleotide sequence ID" value="NZ_CP071057.1"/>
</dbReference>
<dbReference type="InterPro" id="IPR002099">
    <property type="entry name" value="MutL/Mlh/PMS"/>
</dbReference>
<dbReference type="InterPro" id="IPR037198">
    <property type="entry name" value="MutL_C_sf"/>
</dbReference>
<keyword evidence="4 5" id="KW-0234">DNA repair</keyword>
<evidence type="ECO:0000259" key="7">
    <source>
        <dbReference type="SMART" id="SM01340"/>
    </source>
</evidence>
<sequence>MSPIRRLSPETINRIAAGEVVERPASAIKELVENALDAGASRVDVSVEQGGLTRLVVEDDGSGMDGETLALAVERHATSKLPVGEAGDDLLNIATMGFRGEALPSIGSIARLEITTQDRELGEAVSLSVEGGRTGEVRPAPPLGRRGTRVEVRDIFYATPARLKFLKSERAEATAIGDQLKRLALSRADVGFFFSADGRARLSLPAETHDDPAEARRARLSALLGRDFGENALAIDQEREGVRVSGWASLPTYNRGSNQFQFLFVNGRPVRDKLIVGAVRGAYQDFLARDRHPVVALYVDLPTGEVDVNVHPAKAEVRFRDAGLVRGLIVGALRHALAGAGHRASTTVAGYALGRAQPQAAPSAGLWSGNRAWAGASVSPAYEQSLRPEPFDPETLVRGVSARVEPDYEGEQPAPAGEAPAGEGGLDLPLGVARAQVHSTYVIAQTADGIVIVDQHAAHERLVYERMKAQLAEAGVARQALLVPEIVELDEAEARRVLEREGELAELGLVIEPFGSGAIAVREVPALLKRLDVQGLVRDLADELAEYDEALSLKEKLEEVVGTMACHGSVRAGRRLSADEMNALLREMEATPHSGQCNHGRPTYVELKLADIERLFGRR</sequence>
<name>A0A4V3RY16_9PROT</name>
<dbReference type="InterPro" id="IPR014721">
    <property type="entry name" value="Ribsml_uS5_D2-typ_fold_subgr"/>
</dbReference>
<comment type="caution">
    <text evidence="8">The sequence shown here is derived from an EMBL/GenBank/DDBJ whole genome shotgun (WGS) entry which is preliminary data.</text>
</comment>
<dbReference type="GO" id="GO:0016887">
    <property type="term" value="F:ATP hydrolysis activity"/>
    <property type="evidence" value="ECO:0007669"/>
    <property type="project" value="InterPro"/>
</dbReference>
<dbReference type="HAMAP" id="MF_00149">
    <property type="entry name" value="DNA_mis_repair"/>
    <property type="match status" value="1"/>
</dbReference>
<proteinExistence type="inferred from homology"/>
<dbReference type="InterPro" id="IPR038973">
    <property type="entry name" value="MutL/Mlh/Pms-like"/>
</dbReference>
<dbReference type="Pfam" id="PF13589">
    <property type="entry name" value="HATPase_c_3"/>
    <property type="match status" value="1"/>
</dbReference>
<dbReference type="SUPFAM" id="SSF55874">
    <property type="entry name" value="ATPase domain of HSP90 chaperone/DNA topoisomerase II/histidine kinase"/>
    <property type="match status" value="1"/>
</dbReference>
<evidence type="ECO:0000313" key="8">
    <source>
        <dbReference type="EMBL" id="TGY88459.1"/>
    </source>
</evidence>
<dbReference type="FunFam" id="3.30.565.10:FF:000003">
    <property type="entry name" value="DNA mismatch repair endonuclease MutL"/>
    <property type="match status" value="1"/>
</dbReference>
<dbReference type="InterPro" id="IPR014790">
    <property type="entry name" value="MutL_C"/>
</dbReference>
<dbReference type="Proteomes" id="UP000308054">
    <property type="component" value="Unassembled WGS sequence"/>
</dbReference>
<dbReference type="GO" id="GO:0005524">
    <property type="term" value="F:ATP binding"/>
    <property type="evidence" value="ECO:0007669"/>
    <property type="project" value="InterPro"/>
</dbReference>
<dbReference type="SMART" id="SM00853">
    <property type="entry name" value="MutL_C"/>
    <property type="match status" value="1"/>
</dbReference>
<feature type="domain" description="DNA mismatch repair protein S5" evidence="7">
    <location>
        <begin position="220"/>
        <end position="338"/>
    </location>
</feature>
<evidence type="ECO:0000256" key="3">
    <source>
        <dbReference type="ARBA" id="ARBA00022763"/>
    </source>
</evidence>
<dbReference type="Pfam" id="PF01119">
    <property type="entry name" value="DNA_mis_repair"/>
    <property type="match status" value="1"/>
</dbReference>
<dbReference type="CDD" id="cd00782">
    <property type="entry name" value="MutL_Trans"/>
    <property type="match status" value="1"/>
</dbReference>
<gene>
    <name evidence="5 8" type="primary">mutL</name>
    <name evidence="8" type="ORF">E5163_11630</name>
</gene>
<protein>
    <recommendedName>
        <fullName evidence="2 5">DNA mismatch repair protein MutL</fullName>
    </recommendedName>
</protein>
<organism evidence="8 9">
    <name type="scientific">Marinicauda algicola</name>
    <dbReference type="NCBI Taxonomy" id="2029849"/>
    <lineage>
        <taxon>Bacteria</taxon>
        <taxon>Pseudomonadati</taxon>
        <taxon>Pseudomonadota</taxon>
        <taxon>Alphaproteobacteria</taxon>
        <taxon>Maricaulales</taxon>
        <taxon>Maricaulaceae</taxon>
        <taxon>Marinicauda</taxon>
    </lineage>
</organism>
<dbReference type="GO" id="GO:0030983">
    <property type="term" value="F:mismatched DNA binding"/>
    <property type="evidence" value="ECO:0007669"/>
    <property type="project" value="InterPro"/>
</dbReference>
<dbReference type="PANTHER" id="PTHR10073">
    <property type="entry name" value="DNA MISMATCH REPAIR PROTEIN MLH, PMS, MUTL"/>
    <property type="match status" value="1"/>
</dbReference>
<dbReference type="SUPFAM" id="SSF54211">
    <property type="entry name" value="Ribosomal protein S5 domain 2-like"/>
    <property type="match status" value="1"/>
</dbReference>
<dbReference type="InterPro" id="IPR013507">
    <property type="entry name" value="DNA_mismatch_S5_2-like"/>
</dbReference>
<dbReference type="GO" id="GO:0032300">
    <property type="term" value="C:mismatch repair complex"/>
    <property type="evidence" value="ECO:0007669"/>
    <property type="project" value="InterPro"/>
</dbReference>
<dbReference type="Gene3D" id="3.30.1370.100">
    <property type="entry name" value="MutL, C-terminal domain, regulatory subdomain"/>
    <property type="match status" value="1"/>
</dbReference>
<feature type="domain" description="MutL C-terminal dimerisation" evidence="6">
    <location>
        <begin position="433"/>
        <end position="576"/>
    </location>
</feature>
<dbReference type="CDD" id="cd16926">
    <property type="entry name" value="HATPase_MutL-MLH-PMS-like"/>
    <property type="match status" value="1"/>
</dbReference>
<dbReference type="OrthoDB" id="9763467at2"/>
<reference evidence="8 9" key="1">
    <citation type="journal article" date="2017" name="Int. J. Syst. Evol. Microbiol.">
        <title>Marinicauda algicola sp. nov., isolated from a marine red alga Rhodosorus marinus.</title>
        <authorList>
            <person name="Jeong S.E."/>
            <person name="Jeon S.H."/>
            <person name="Chun B.H."/>
            <person name="Kim D.W."/>
            <person name="Jeon C.O."/>
        </authorList>
    </citation>
    <scope>NUCLEOTIDE SEQUENCE [LARGE SCALE GENOMIC DNA]</scope>
    <source>
        <strain evidence="8 9">JCM 31718</strain>
    </source>
</reference>
<dbReference type="InterPro" id="IPR014762">
    <property type="entry name" value="DNA_mismatch_repair_CS"/>
</dbReference>
<dbReference type="GO" id="GO:0006298">
    <property type="term" value="P:mismatch repair"/>
    <property type="evidence" value="ECO:0007669"/>
    <property type="project" value="UniProtKB-UniRule"/>
</dbReference>
<dbReference type="Gene3D" id="3.30.1540.20">
    <property type="entry name" value="MutL, C-terminal domain, dimerisation subdomain"/>
    <property type="match status" value="1"/>
</dbReference>
<dbReference type="SMART" id="SM01340">
    <property type="entry name" value="DNA_mis_repair"/>
    <property type="match status" value="1"/>
</dbReference>
<dbReference type="PROSITE" id="PS00058">
    <property type="entry name" value="DNA_MISMATCH_REPAIR_1"/>
    <property type="match status" value="1"/>
</dbReference>
<keyword evidence="8" id="KW-0255">Endonuclease</keyword>
<dbReference type="InterPro" id="IPR020667">
    <property type="entry name" value="DNA_mismatch_repair_MutL"/>
</dbReference>
<dbReference type="SUPFAM" id="SSF118116">
    <property type="entry name" value="DNA mismatch repair protein MutL"/>
    <property type="match status" value="1"/>
</dbReference>
<dbReference type="GO" id="GO:0004519">
    <property type="term" value="F:endonuclease activity"/>
    <property type="evidence" value="ECO:0007669"/>
    <property type="project" value="UniProtKB-KW"/>
</dbReference>
<dbReference type="EMBL" id="SRXW01000003">
    <property type="protein sequence ID" value="TGY88459.1"/>
    <property type="molecule type" value="Genomic_DNA"/>
</dbReference>
<comment type="similarity">
    <text evidence="1 5">Belongs to the DNA mismatch repair MutL/HexB family.</text>
</comment>
<dbReference type="InterPro" id="IPR020568">
    <property type="entry name" value="Ribosomal_Su5_D2-typ_SF"/>
</dbReference>
<dbReference type="Gene3D" id="3.30.230.10">
    <property type="match status" value="1"/>
</dbReference>
<evidence type="ECO:0000313" key="9">
    <source>
        <dbReference type="Proteomes" id="UP000308054"/>
    </source>
</evidence>
<dbReference type="NCBIfam" id="NF000953">
    <property type="entry name" value="PRK00095.2-4"/>
    <property type="match status" value="1"/>
</dbReference>
<keyword evidence="3 5" id="KW-0227">DNA damage</keyword>
<dbReference type="PANTHER" id="PTHR10073:SF12">
    <property type="entry name" value="DNA MISMATCH REPAIR PROTEIN MLH1"/>
    <property type="match status" value="1"/>
</dbReference>
<dbReference type="GO" id="GO:0140664">
    <property type="term" value="F:ATP-dependent DNA damage sensor activity"/>
    <property type="evidence" value="ECO:0007669"/>
    <property type="project" value="InterPro"/>
</dbReference>
<keyword evidence="8" id="KW-0540">Nuclease</keyword>
<dbReference type="AlphaFoldDB" id="A0A4V3RY16"/>
<keyword evidence="8" id="KW-0378">Hydrolase</keyword>
<evidence type="ECO:0000256" key="4">
    <source>
        <dbReference type="ARBA" id="ARBA00023204"/>
    </source>
</evidence>
<dbReference type="NCBIfam" id="TIGR00585">
    <property type="entry name" value="mutl"/>
    <property type="match status" value="1"/>
</dbReference>
<dbReference type="InterPro" id="IPR042120">
    <property type="entry name" value="MutL_C_dimsub"/>
</dbReference>
<dbReference type="Pfam" id="PF08676">
    <property type="entry name" value="MutL_C"/>
    <property type="match status" value="1"/>
</dbReference>
<evidence type="ECO:0000256" key="5">
    <source>
        <dbReference type="HAMAP-Rule" id="MF_00149"/>
    </source>
</evidence>
<dbReference type="InterPro" id="IPR042121">
    <property type="entry name" value="MutL_C_regsub"/>
</dbReference>
<keyword evidence="9" id="KW-1185">Reference proteome</keyword>
<evidence type="ECO:0000256" key="2">
    <source>
        <dbReference type="ARBA" id="ARBA00021975"/>
    </source>
</evidence>
<comment type="function">
    <text evidence="5">This protein is involved in the repair of mismatches in DNA. It is required for dam-dependent methyl-directed DNA mismatch repair. May act as a 'molecular matchmaker', a protein that promotes the formation of a stable complex between two or more DNA-binding proteins in an ATP-dependent manner without itself being part of a final effector complex.</text>
</comment>
<dbReference type="InterPro" id="IPR036890">
    <property type="entry name" value="HATPase_C_sf"/>
</dbReference>
<evidence type="ECO:0000256" key="1">
    <source>
        <dbReference type="ARBA" id="ARBA00006082"/>
    </source>
</evidence>
<evidence type="ECO:0000259" key="6">
    <source>
        <dbReference type="SMART" id="SM00853"/>
    </source>
</evidence>
<dbReference type="Gene3D" id="3.30.565.10">
    <property type="entry name" value="Histidine kinase-like ATPase, C-terminal domain"/>
    <property type="match status" value="1"/>
</dbReference>